<gene>
    <name evidence="1" type="ORF">ACJEBI_02400</name>
</gene>
<accession>A0ABW8RA63</accession>
<protein>
    <submittedName>
        <fullName evidence="1">Uncharacterized protein</fullName>
    </submittedName>
</protein>
<sequence length="66" mass="7656">MIKITFDNISIMKMSNASGILIGKQNTHKNFRNERVINEVVGDLSGNENTVSQNNWMKNRETWEEE</sequence>
<comment type="caution">
    <text evidence="1">The sequence shown here is derived from an EMBL/GenBank/DDBJ whole genome shotgun (WGS) entry which is preliminary data.</text>
</comment>
<dbReference type="RefSeq" id="WP_406579039.1">
    <property type="nucleotide sequence ID" value="NZ_JBJHQH010000002.1"/>
</dbReference>
<dbReference type="Proteomes" id="UP001623041">
    <property type="component" value="Unassembled WGS sequence"/>
</dbReference>
<name>A0ABW8RA63_9BACI</name>
<evidence type="ECO:0000313" key="2">
    <source>
        <dbReference type="Proteomes" id="UP001623041"/>
    </source>
</evidence>
<evidence type="ECO:0000313" key="1">
    <source>
        <dbReference type="EMBL" id="MFK9090334.1"/>
    </source>
</evidence>
<dbReference type="EMBL" id="JBJHQH010000002">
    <property type="protein sequence ID" value="MFK9090334.1"/>
    <property type="molecule type" value="Genomic_DNA"/>
</dbReference>
<proteinExistence type="predicted"/>
<reference evidence="1 2" key="1">
    <citation type="submission" date="2024-11" db="EMBL/GenBank/DDBJ databases">
        <authorList>
            <person name="Lucas J.A."/>
        </authorList>
    </citation>
    <scope>NUCLEOTIDE SEQUENCE [LARGE SCALE GENOMIC DNA]</scope>
    <source>
        <strain evidence="1 2">Z 5.4</strain>
    </source>
</reference>
<keyword evidence="2" id="KW-1185">Reference proteome</keyword>
<organism evidence="1 2">
    <name type="scientific">Bacillus salipaludis</name>
    <dbReference type="NCBI Taxonomy" id="2547811"/>
    <lineage>
        <taxon>Bacteria</taxon>
        <taxon>Bacillati</taxon>
        <taxon>Bacillota</taxon>
        <taxon>Bacilli</taxon>
        <taxon>Bacillales</taxon>
        <taxon>Bacillaceae</taxon>
        <taxon>Bacillus</taxon>
    </lineage>
</organism>